<feature type="transmembrane region" description="Helical" evidence="7">
    <location>
        <begin position="95"/>
        <end position="116"/>
    </location>
</feature>
<dbReference type="PANTHER" id="PTHR23513:SF19">
    <property type="entry name" value="MAJOR FACILITATOR SUPERFAMILY (MFS) PROFILE DOMAIN-CONTAINING PROTEIN"/>
    <property type="match status" value="1"/>
</dbReference>
<dbReference type="InterPro" id="IPR020846">
    <property type="entry name" value="MFS_dom"/>
</dbReference>
<protein>
    <submittedName>
        <fullName evidence="9">MFS transporter</fullName>
    </submittedName>
</protein>
<keyword evidence="2" id="KW-0813">Transport</keyword>
<organism evidence="9 10">
    <name type="scientific">Priestia taiwanensis</name>
    <dbReference type="NCBI Taxonomy" id="1347902"/>
    <lineage>
        <taxon>Bacteria</taxon>
        <taxon>Bacillati</taxon>
        <taxon>Bacillota</taxon>
        <taxon>Bacilli</taxon>
        <taxon>Bacillales</taxon>
        <taxon>Bacillaceae</taxon>
        <taxon>Priestia</taxon>
    </lineage>
</organism>
<dbReference type="PANTHER" id="PTHR23513">
    <property type="entry name" value="INTEGRAL MEMBRANE EFFLUX PROTEIN-RELATED"/>
    <property type="match status" value="1"/>
</dbReference>
<accession>A0A917AII9</accession>
<name>A0A917AII9_9BACI</name>
<evidence type="ECO:0000256" key="6">
    <source>
        <dbReference type="ARBA" id="ARBA00023136"/>
    </source>
</evidence>
<dbReference type="Proteomes" id="UP000605259">
    <property type="component" value="Unassembled WGS sequence"/>
</dbReference>
<reference evidence="9" key="2">
    <citation type="submission" date="2020-09" db="EMBL/GenBank/DDBJ databases">
        <authorList>
            <person name="Sun Q."/>
            <person name="Zhou Y."/>
        </authorList>
    </citation>
    <scope>NUCLEOTIDE SEQUENCE</scope>
    <source>
        <strain evidence="9">CGMCC 1.12698</strain>
    </source>
</reference>
<comment type="caution">
    <text evidence="9">The sequence shown here is derived from an EMBL/GenBank/DDBJ whole genome shotgun (WGS) entry which is preliminary data.</text>
</comment>
<keyword evidence="5 7" id="KW-1133">Transmembrane helix</keyword>
<evidence type="ECO:0000256" key="7">
    <source>
        <dbReference type="SAM" id="Phobius"/>
    </source>
</evidence>
<feature type="transmembrane region" description="Helical" evidence="7">
    <location>
        <begin position="288"/>
        <end position="310"/>
    </location>
</feature>
<dbReference type="RefSeq" id="WP_188386659.1">
    <property type="nucleotide sequence ID" value="NZ_BMFK01000001.1"/>
</dbReference>
<dbReference type="EMBL" id="BMFK01000001">
    <property type="protein sequence ID" value="GGE55819.1"/>
    <property type="molecule type" value="Genomic_DNA"/>
</dbReference>
<proteinExistence type="predicted"/>
<keyword evidence="3" id="KW-1003">Cell membrane</keyword>
<evidence type="ECO:0000256" key="2">
    <source>
        <dbReference type="ARBA" id="ARBA00022448"/>
    </source>
</evidence>
<reference evidence="9" key="1">
    <citation type="journal article" date="2014" name="Int. J. Syst. Evol. Microbiol.">
        <title>Complete genome sequence of Corynebacterium casei LMG S-19264T (=DSM 44701T), isolated from a smear-ripened cheese.</title>
        <authorList>
            <consortium name="US DOE Joint Genome Institute (JGI-PGF)"/>
            <person name="Walter F."/>
            <person name="Albersmeier A."/>
            <person name="Kalinowski J."/>
            <person name="Ruckert C."/>
        </authorList>
    </citation>
    <scope>NUCLEOTIDE SEQUENCE</scope>
    <source>
        <strain evidence="9">CGMCC 1.12698</strain>
    </source>
</reference>
<feature type="transmembrane region" description="Helical" evidence="7">
    <location>
        <begin position="70"/>
        <end position="89"/>
    </location>
</feature>
<evidence type="ECO:0000259" key="8">
    <source>
        <dbReference type="PROSITE" id="PS50850"/>
    </source>
</evidence>
<dbReference type="PROSITE" id="PS50850">
    <property type="entry name" value="MFS"/>
    <property type="match status" value="1"/>
</dbReference>
<dbReference type="GO" id="GO:0005886">
    <property type="term" value="C:plasma membrane"/>
    <property type="evidence" value="ECO:0007669"/>
    <property type="project" value="UniProtKB-SubCell"/>
</dbReference>
<evidence type="ECO:0000313" key="10">
    <source>
        <dbReference type="Proteomes" id="UP000605259"/>
    </source>
</evidence>
<dbReference type="GO" id="GO:0022857">
    <property type="term" value="F:transmembrane transporter activity"/>
    <property type="evidence" value="ECO:0007669"/>
    <property type="project" value="InterPro"/>
</dbReference>
<evidence type="ECO:0000256" key="4">
    <source>
        <dbReference type="ARBA" id="ARBA00022692"/>
    </source>
</evidence>
<feature type="transmembrane region" description="Helical" evidence="7">
    <location>
        <begin position="256"/>
        <end position="276"/>
    </location>
</feature>
<dbReference type="CDD" id="cd06173">
    <property type="entry name" value="MFS_MefA_like"/>
    <property type="match status" value="1"/>
</dbReference>
<dbReference type="Pfam" id="PF07690">
    <property type="entry name" value="MFS_1"/>
    <property type="match status" value="1"/>
</dbReference>
<feature type="transmembrane region" description="Helical" evidence="7">
    <location>
        <begin position="164"/>
        <end position="183"/>
    </location>
</feature>
<evidence type="ECO:0000256" key="5">
    <source>
        <dbReference type="ARBA" id="ARBA00022989"/>
    </source>
</evidence>
<gene>
    <name evidence="9" type="ORF">GCM10007140_02710</name>
</gene>
<dbReference type="InterPro" id="IPR011701">
    <property type="entry name" value="MFS"/>
</dbReference>
<sequence length="332" mass="36897">MNKPFYIYIIGRSMPAMSGVLLTIFITLYVYEETGSILYATMFPFTQTIAGLITGFTTALLLQRIGFRKLFVLTSSVNIVLLVLFARVLPFMAEHIIILLAILFGMSLMGGGRAPLISSLLPRVIEKEKLVKGNSIVSIVNQSIQIFGYTIGGVLFLYIGAVPVLIVIIGLLVMGLLCFLALFRRIELREQKRQDMKWSVLVDGWKLLWSNRSLRIITTMDLLEGIAGATWMGAITLAYVTEILQKGPDWYGYINASYYVGTIIGGLCIIGMSKFIQANLIKSMMIGSFLFGVFSFIYAFNTIPLVALLLCVGMGPVYQMRDVAQQQLCKTV</sequence>
<feature type="transmembrane region" description="Helical" evidence="7">
    <location>
        <begin position="37"/>
        <end position="63"/>
    </location>
</feature>
<evidence type="ECO:0000256" key="3">
    <source>
        <dbReference type="ARBA" id="ARBA00022475"/>
    </source>
</evidence>
<dbReference type="SUPFAM" id="SSF103473">
    <property type="entry name" value="MFS general substrate transporter"/>
    <property type="match status" value="1"/>
</dbReference>
<dbReference type="InterPro" id="IPR036259">
    <property type="entry name" value="MFS_trans_sf"/>
</dbReference>
<keyword evidence="6 7" id="KW-0472">Membrane</keyword>
<evidence type="ECO:0000256" key="1">
    <source>
        <dbReference type="ARBA" id="ARBA00004651"/>
    </source>
</evidence>
<comment type="subcellular location">
    <subcellularLocation>
        <location evidence="1">Cell membrane</location>
        <topology evidence="1">Multi-pass membrane protein</topology>
    </subcellularLocation>
</comment>
<dbReference type="AlphaFoldDB" id="A0A917AII9"/>
<feature type="transmembrane region" description="Helical" evidence="7">
    <location>
        <begin position="136"/>
        <end position="158"/>
    </location>
</feature>
<dbReference type="Gene3D" id="1.20.1250.20">
    <property type="entry name" value="MFS general substrate transporter like domains"/>
    <property type="match status" value="1"/>
</dbReference>
<keyword evidence="10" id="KW-1185">Reference proteome</keyword>
<feature type="transmembrane region" description="Helical" evidence="7">
    <location>
        <begin position="222"/>
        <end position="244"/>
    </location>
</feature>
<evidence type="ECO:0000313" key="9">
    <source>
        <dbReference type="EMBL" id="GGE55819.1"/>
    </source>
</evidence>
<feature type="domain" description="Major facilitator superfamily (MFS) profile" evidence="8">
    <location>
        <begin position="1"/>
        <end position="187"/>
    </location>
</feature>
<keyword evidence="4 7" id="KW-0812">Transmembrane</keyword>
<feature type="transmembrane region" description="Helical" evidence="7">
    <location>
        <begin position="7"/>
        <end position="31"/>
    </location>
</feature>